<dbReference type="Proteomes" id="UP000325105">
    <property type="component" value="Unassembled WGS sequence"/>
</dbReference>
<proteinExistence type="predicted"/>
<protein>
    <submittedName>
        <fullName evidence="1">Uncharacterized protein</fullName>
    </submittedName>
</protein>
<dbReference type="EMBL" id="VNHX01000027">
    <property type="protein sequence ID" value="TYP89432.1"/>
    <property type="molecule type" value="Genomic_DNA"/>
</dbReference>
<gene>
    <name evidence="1" type="ORF">BC792_12733</name>
</gene>
<evidence type="ECO:0000313" key="2">
    <source>
        <dbReference type="Proteomes" id="UP000325105"/>
    </source>
</evidence>
<keyword evidence="2" id="KW-1185">Reference proteome</keyword>
<accession>A0A5S5D3P8</accession>
<organism evidence="1 2">
    <name type="scientific">Sphingobacterium allocomposti</name>
    <dbReference type="NCBI Taxonomy" id="415956"/>
    <lineage>
        <taxon>Bacteria</taxon>
        <taxon>Pseudomonadati</taxon>
        <taxon>Bacteroidota</taxon>
        <taxon>Sphingobacteriia</taxon>
        <taxon>Sphingobacteriales</taxon>
        <taxon>Sphingobacteriaceae</taxon>
        <taxon>Sphingobacterium</taxon>
    </lineage>
</organism>
<name>A0A5S5D3P8_9SPHI</name>
<sequence>MKRAILISMLVFGVIASSYNKGRKHEVPPVRMVELNSSLQELECSLDSLNRVLDEKSN</sequence>
<comment type="caution">
    <text evidence="1">The sequence shown here is derived from an EMBL/GenBank/DDBJ whole genome shotgun (WGS) entry which is preliminary data.</text>
</comment>
<reference evidence="1 2" key="1">
    <citation type="submission" date="2019-07" db="EMBL/GenBank/DDBJ databases">
        <title>Genomic Encyclopedia of Archaeal and Bacterial Type Strains, Phase II (KMG-II): from individual species to whole genera.</title>
        <authorList>
            <person name="Goeker M."/>
        </authorList>
    </citation>
    <scope>NUCLEOTIDE SEQUENCE [LARGE SCALE GENOMIC DNA]</scope>
    <source>
        <strain evidence="1 2">DSM 18850</strain>
    </source>
</reference>
<dbReference type="AlphaFoldDB" id="A0A5S5D3P8"/>
<dbReference type="RefSeq" id="WP_170250058.1">
    <property type="nucleotide sequence ID" value="NZ_VNHX01000027.1"/>
</dbReference>
<evidence type="ECO:0000313" key="1">
    <source>
        <dbReference type="EMBL" id="TYP89432.1"/>
    </source>
</evidence>